<dbReference type="AlphaFoldDB" id="D7TR11"/>
<keyword evidence="1" id="KW-0812">Transmembrane</keyword>
<dbReference type="InParanoid" id="D7TR11"/>
<dbReference type="HOGENOM" id="CLU_1404750_0_0_1"/>
<protein>
    <submittedName>
        <fullName evidence="2">Uncharacterized protein</fullName>
    </submittedName>
</protein>
<keyword evidence="1" id="KW-0472">Membrane</keyword>
<keyword evidence="1" id="KW-1133">Transmembrane helix</keyword>
<evidence type="ECO:0000313" key="3">
    <source>
        <dbReference type="Proteomes" id="UP000009183"/>
    </source>
</evidence>
<evidence type="ECO:0000256" key="1">
    <source>
        <dbReference type="SAM" id="Phobius"/>
    </source>
</evidence>
<feature type="transmembrane region" description="Helical" evidence="1">
    <location>
        <begin position="119"/>
        <end position="140"/>
    </location>
</feature>
<dbReference type="EMBL" id="FN596010">
    <property type="protein sequence ID" value="CBI32934.3"/>
    <property type="molecule type" value="Genomic_DNA"/>
</dbReference>
<name>D7TR11_VITVI</name>
<dbReference type="InterPro" id="IPR032675">
    <property type="entry name" value="LRR_dom_sf"/>
</dbReference>
<keyword evidence="3" id="KW-1185">Reference proteome</keyword>
<gene>
    <name evidence="2" type="ordered locus">VIT_03s0110g00180</name>
</gene>
<sequence length="194" mass="22746">MYVKYLNQFYNCNMVSSSLVYSCWSYFSIHSVLEFSQSQFASQLFIVVIGIKLGLIYNQILLAVNSFQSLVKLGNFHVKTYIVIYIIGHYSKYLQITKFMDKSSPTYTYFVKNKSLKTLGLFGCGFSRSIPISIGNLYSLKTLNFSSYDFYDSRESWVNLQISLFHQVLITTFLVWDHFFLIFKDAFPIRKKRK</sequence>
<dbReference type="Proteomes" id="UP000009183">
    <property type="component" value="Chromosome 3"/>
</dbReference>
<feature type="transmembrane region" description="Helical" evidence="1">
    <location>
        <begin position="41"/>
        <end position="64"/>
    </location>
</feature>
<feature type="transmembrane region" description="Helical" evidence="1">
    <location>
        <begin position="160"/>
        <end position="183"/>
    </location>
</feature>
<reference evidence="3" key="1">
    <citation type="journal article" date="2007" name="Nature">
        <title>The grapevine genome sequence suggests ancestral hexaploidization in major angiosperm phyla.</title>
        <authorList>
            <consortium name="The French-Italian Public Consortium for Grapevine Genome Characterization."/>
            <person name="Jaillon O."/>
            <person name="Aury J.-M."/>
            <person name="Noel B."/>
            <person name="Policriti A."/>
            <person name="Clepet C."/>
            <person name="Casagrande A."/>
            <person name="Choisne N."/>
            <person name="Aubourg S."/>
            <person name="Vitulo N."/>
            <person name="Jubin C."/>
            <person name="Vezzi A."/>
            <person name="Legeai F."/>
            <person name="Hugueney P."/>
            <person name="Dasilva C."/>
            <person name="Horner D."/>
            <person name="Mica E."/>
            <person name="Jublot D."/>
            <person name="Poulain J."/>
            <person name="Bruyere C."/>
            <person name="Billault A."/>
            <person name="Segurens B."/>
            <person name="Gouyvenoux M."/>
            <person name="Ugarte E."/>
            <person name="Cattonaro F."/>
            <person name="Anthouard V."/>
            <person name="Vico V."/>
            <person name="Del Fabbro C."/>
            <person name="Alaux M."/>
            <person name="Di Gaspero G."/>
            <person name="Dumas V."/>
            <person name="Felice N."/>
            <person name="Paillard S."/>
            <person name="Juman I."/>
            <person name="Moroldo M."/>
            <person name="Scalabrin S."/>
            <person name="Canaguier A."/>
            <person name="Le Clainche I."/>
            <person name="Malacrida G."/>
            <person name="Durand E."/>
            <person name="Pesole G."/>
            <person name="Laucou V."/>
            <person name="Chatelet P."/>
            <person name="Merdinoglu D."/>
            <person name="Delledonne M."/>
            <person name="Pezzotti M."/>
            <person name="Lecharny A."/>
            <person name="Scarpelli C."/>
            <person name="Artiguenave F."/>
            <person name="Pe M.E."/>
            <person name="Valle G."/>
            <person name="Morgante M."/>
            <person name="Caboche M."/>
            <person name="Adam-Blondon A.-F."/>
            <person name="Weissenbach J."/>
            <person name="Quetier F."/>
            <person name="Wincker P."/>
        </authorList>
    </citation>
    <scope>NUCLEOTIDE SEQUENCE [LARGE SCALE GENOMIC DNA]</scope>
    <source>
        <strain evidence="3">cv. Pinot noir / PN40024</strain>
    </source>
</reference>
<accession>D7TR11</accession>
<proteinExistence type="predicted"/>
<dbReference type="Gene3D" id="3.80.10.10">
    <property type="entry name" value="Ribonuclease Inhibitor"/>
    <property type="match status" value="1"/>
</dbReference>
<dbReference type="PROSITE" id="PS51257">
    <property type="entry name" value="PROKAR_LIPOPROTEIN"/>
    <property type="match status" value="1"/>
</dbReference>
<dbReference type="SUPFAM" id="SSF52047">
    <property type="entry name" value="RNI-like"/>
    <property type="match status" value="1"/>
</dbReference>
<dbReference type="PaxDb" id="29760-VIT_03s0110g00180.t01"/>
<evidence type="ECO:0000313" key="2">
    <source>
        <dbReference type="EMBL" id="CBI32934.3"/>
    </source>
</evidence>
<organism evidence="2 3">
    <name type="scientific">Vitis vinifera</name>
    <name type="common">Grape</name>
    <dbReference type="NCBI Taxonomy" id="29760"/>
    <lineage>
        <taxon>Eukaryota</taxon>
        <taxon>Viridiplantae</taxon>
        <taxon>Streptophyta</taxon>
        <taxon>Embryophyta</taxon>
        <taxon>Tracheophyta</taxon>
        <taxon>Spermatophyta</taxon>
        <taxon>Magnoliopsida</taxon>
        <taxon>eudicotyledons</taxon>
        <taxon>Gunneridae</taxon>
        <taxon>Pentapetalae</taxon>
        <taxon>rosids</taxon>
        <taxon>Vitales</taxon>
        <taxon>Vitaceae</taxon>
        <taxon>Viteae</taxon>
        <taxon>Vitis</taxon>
    </lineage>
</organism>